<keyword evidence="7" id="KW-1133">Transmembrane helix</keyword>
<evidence type="ECO:0000256" key="1">
    <source>
        <dbReference type="ARBA" id="ARBA00022448"/>
    </source>
</evidence>
<comment type="caution">
    <text evidence="9">The sequence shown here is derived from an EMBL/GenBank/DDBJ whole genome shotgun (WGS) entry which is preliminary data.</text>
</comment>
<name>M0DAT6_HALPD</name>
<dbReference type="PATRIC" id="fig|1227487.5.peg.1429"/>
<keyword evidence="2" id="KW-0349">Heme</keyword>
<keyword evidence="3" id="KW-0479">Metal-binding</keyword>
<dbReference type="SMART" id="SM00887">
    <property type="entry name" value="EB_dh"/>
    <property type="match status" value="1"/>
</dbReference>
<keyword evidence="7" id="KW-0472">Membrane</keyword>
<dbReference type="eggNOG" id="arCOG04198">
    <property type="taxonomic scope" value="Archaea"/>
</dbReference>
<dbReference type="PROSITE" id="PS51257">
    <property type="entry name" value="PROKAR_LIPOPROTEIN"/>
    <property type="match status" value="1"/>
</dbReference>
<evidence type="ECO:0000256" key="6">
    <source>
        <dbReference type="SAM" id="MobiDB-lite"/>
    </source>
</evidence>
<dbReference type="AlphaFoldDB" id="M0DAT6"/>
<feature type="transmembrane region" description="Helical" evidence="7">
    <location>
        <begin position="250"/>
        <end position="270"/>
    </location>
</feature>
<dbReference type="OrthoDB" id="145826at2157"/>
<keyword evidence="10" id="KW-1185">Reference proteome</keyword>
<dbReference type="Pfam" id="PF09459">
    <property type="entry name" value="EB_dh"/>
    <property type="match status" value="2"/>
</dbReference>
<evidence type="ECO:0000256" key="3">
    <source>
        <dbReference type="ARBA" id="ARBA00022723"/>
    </source>
</evidence>
<dbReference type="GO" id="GO:0046872">
    <property type="term" value="F:metal ion binding"/>
    <property type="evidence" value="ECO:0007669"/>
    <property type="project" value="UniProtKB-KW"/>
</dbReference>
<keyword evidence="5" id="KW-0408">Iron</keyword>
<evidence type="ECO:0000256" key="2">
    <source>
        <dbReference type="ARBA" id="ARBA00022617"/>
    </source>
</evidence>
<evidence type="ECO:0000256" key="7">
    <source>
        <dbReference type="SAM" id="Phobius"/>
    </source>
</evidence>
<dbReference type="NCBIfam" id="TIGR03477">
    <property type="entry name" value="DMSO_red_II_gam"/>
    <property type="match status" value="1"/>
</dbReference>
<reference evidence="9 10" key="1">
    <citation type="journal article" date="2014" name="PLoS Genet.">
        <title>Phylogenetically driven sequencing of extremely halophilic archaea reveals strategies for static and dynamic osmo-response.</title>
        <authorList>
            <person name="Becker E.A."/>
            <person name="Seitzer P.M."/>
            <person name="Tritt A."/>
            <person name="Larsen D."/>
            <person name="Krusor M."/>
            <person name="Yao A.I."/>
            <person name="Wu D."/>
            <person name="Madern D."/>
            <person name="Eisen J.A."/>
            <person name="Darling A.E."/>
            <person name="Facciotti M.T."/>
        </authorList>
    </citation>
    <scope>NUCLEOTIDE SEQUENCE [LARGE SCALE GENOMIC DNA]</scope>
    <source>
        <strain evidence="9 10">JCM 14848</strain>
    </source>
</reference>
<evidence type="ECO:0000259" key="8">
    <source>
        <dbReference type="SMART" id="SM00887"/>
    </source>
</evidence>
<feature type="region of interest" description="Disordered" evidence="6">
    <location>
        <begin position="45"/>
        <end position="64"/>
    </location>
</feature>
<dbReference type="InParanoid" id="M0DAT6"/>
<evidence type="ECO:0000313" key="9">
    <source>
        <dbReference type="EMBL" id="ELZ32551.1"/>
    </source>
</evidence>
<dbReference type="GO" id="GO:0020037">
    <property type="term" value="F:heme binding"/>
    <property type="evidence" value="ECO:0007669"/>
    <property type="project" value="InterPro"/>
</dbReference>
<dbReference type="RefSeq" id="WP_008385265.1">
    <property type="nucleotide sequence ID" value="NZ_AOIV01000011.1"/>
</dbReference>
<keyword evidence="4" id="KW-0249">Electron transport</keyword>
<organism evidence="9 10">
    <name type="scientific">Halogeometricum pallidum JCM 14848</name>
    <dbReference type="NCBI Taxonomy" id="1227487"/>
    <lineage>
        <taxon>Archaea</taxon>
        <taxon>Methanobacteriati</taxon>
        <taxon>Methanobacteriota</taxon>
        <taxon>Stenosarchaea group</taxon>
        <taxon>Halobacteria</taxon>
        <taxon>Halobacteriales</taxon>
        <taxon>Haloferacaceae</taxon>
        <taxon>Halogeometricum</taxon>
    </lineage>
</organism>
<keyword evidence="1" id="KW-0813">Transport</keyword>
<accession>M0DAT6</accession>
<protein>
    <submittedName>
        <fullName evidence="9">DMSO reductase type II enzyme, heme b subunit</fullName>
    </submittedName>
</protein>
<dbReference type="InterPro" id="IPR019020">
    <property type="entry name" value="Cyt-c552/DMSO_Rdtase_haem-bd"/>
</dbReference>
<dbReference type="EMBL" id="AOIV01000011">
    <property type="protein sequence ID" value="ELZ32551.1"/>
    <property type="molecule type" value="Genomic_DNA"/>
</dbReference>
<dbReference type="Proteomes" id="UP000011513">
    <property type="component" value="Unassembled WGS sequence"/>
</dbReference>
<gene>
    <name evidence="9" type="ORF">C474_07017</name>
</gene>
<dbReference type="InterPro" id="IPR017838">
    <property type="entry name" value="DMSO_Rdtase_II_haem_b-bd_su"/>
</dbReference>
<sequence length="273" mass="28890">MRDRKGWTVAAWAAVAACFVLAAAVVGPATVSARPANQIPVESVSVADDPQRPTGEAWDTAPPVEVPLTSAPSGLPNASDTSVETVRVQSVRTDERFFLRLSWADDTADRNASGPREFADAAAVQVPVNTSARPPISMGSTRNPVNVWYWHAGGESEELLAGGPGTTTAFESASVETSTAYDDGRWTVVLSRNVSTAAANRTTLAVDRDVDVAFAVWNGANAERSGRKAVSEWHHFALGPGPRGPPYESILWTIAGLAIVGTTLVTIQAVRRN</sequence>
<keyword evidence="7" id="KW-0812">Transmembrane</keyword>
<feature type="domain" description="Cytochrome c-552/DMSO reductase-like haem-binding" evidence="8">
    <location>
        <begin position="55"/>
        <end position="229"/>
    </location>
</feature>
<evidence type="ECO:0000313" key="10">
    <source>
        <dbReference type="Proteomes" id="UP000011513"/>
    </source>
</evidence>
<dbReference type="CDD" id="cd09623">
    <property type="entry name" value="DOMON_EBDH"/>
    <property type="match status" value="1"/>
</dbReference>
<evidence type="ECO:0000256" key="4">
    <source>
        <dbReference type="ARBA" id="ARBA00022982"/>
    </source>
</evidence>
<dbReference type="Gene3D" id="2.60.40.1190">
    <property type="match status" value="1"/>
</dbReference>
<evidence type="ECO:0000256" key="5">
    <source>
        <dbReference type="ARBA" id="ARBA00023004"/>
    </source>
</evidence>
<proteinExistence type="predicted"/>
<dbReference type="GO" id="GO:0042597">
    <property type="term" value="C:periplasmic space"/>
    <property type="evidence" value="ECO:0007669"/>
    <property type="project" value="InterPro"/>
</dbReference>